<keyword evidence="1" id="KW-0732">Signal</keyword>
<keyword evidence="3" id="KW-1185">Reference proteome</keyword>
<protein>
    <submittedName>
        <fullName evidence="2">Uncharacterized protein</fullName>
    </submittedName>
</protein>
<proteinExistence type="predicted"/>
<dbReference type="EMBL" id="MTYJ01000097">
    <property type="protein sequence ID" value="OQV14899.1"/>
    <property type="molecule type" value="Genomic_DNA"/>
</dbReference>
<name>A0A1W0WI92_HYPEX</name>
<dbReference type="Proteomes" id="UP000192578">
    <property type="component" value="Unassembled WGS sequence"/>
</dbReference>
<evidence type="ECO:0000313" key="2">
    <source>
        <dbReference type="EMBL" id="OQV14899.1"/>
    </source>
</evidence>
<dbReference type="AlphaFoldDB" id="A0A1W0WI92"/>
<accession>A0A1W0WI92</accession>
<evidence type="ECO:0000256" key="1">
    <source>
        <dbReference type="SAM" id="SignalP"/>
    </source>
</evidence>
<reference evidence="3" key="1">
    <citation type="submission" date="2017-01" db="EMBL/GenBank/DDBJ databases">
        <title>Comparative genomics of anhydrobiosis in the tardigrade Hypsibius dujardini.</title>
        <authorList>
            <person name="Yoshida Y."/>
            <person name="Koutsovoulos G."/>
            <person name="Laetsch D."/>
            <person name="Stevens L."/>
            <person name="Kumar S."/>
            <person name="Horikawa D."/>
            <person name="Ishino K."/>
            <person name="Komine S."/>
            <person name="Tomita M."/>
            <person name="Blaxter M."/>
            <person name="Arakawa K."/>
        </authorList>
    </citation>
    <scope>NUCLEOTIDE SEQUENCE [LARGE SCALE GENOMIC DNA]</scope>
    <source>
        <strain evidence="3">Z151</strain>
    </source>
</reference>
<sequence>MTISVVFIIAVLFVLLIAPPALSQAANESANFFGFFGDLIIDRIKAGRALKASVEDAQKISYQQDAAGNDCGKTVASQPAPTSAYPIQLVNIGTSGVIVRCSQVGDIIPGPQFIAPSPQSDYYLNISVVNASSASAAGTTSYLSYNPVTGFLNIGLAGPAIDVTQEYSAVWINRKTLQRSNPVFFTALIRTCAMNVVGPKSFTVCIGLGTPYLGEYIGLNYTADNAELLVNGVNWNTINPTTGAPLAGVGPGPGGNRCPIVTAFTGPGDNSQCYIYDRQTSNPENFARGSQYSQCVYDRCITPGGGVFNPAFYTAAQLNVFATTYGLTIPAPVTQNAVLDVAGCTVSAGGTAPKGFSYCGTCLPIPASVIAGAGALAPPVTPCTAADTFTQTLTVVGNAPGYVNGVFSGITATFDSTCSSLTVFNVTY</sequence>
<feature type="chain" id="PRO_5012935585" evidence="1">
    <location>
        <begin position="24"/>
        <end position="428"/>
    </location>
</feature>
<comment type="caution">
    <text evidence="2">The sequence shown here is derived from an EMBL/GenBank/DDBJ whole genome shotgun (WGS) entry which is preliminary data.</text>
</comment>
<gene>
    <name evidence="2" type="ORF">BV898_10931</name>
</gene>
<feature type="signal peptide" evidence="1">
    <location>
        <begin position="1"/>
        <end position="23"/>
    </location>
</feature>
<organism evidence="2 3">
    <name type="scientific">Hypsibius exemplaris</name>
    <name type="common">Freshwater tardigrade</name>
    <dbReference type="NCBI Taxonomy" id="2072580"/>
    <lineage>
        <taxon>Eukaryota</taxon>
        <taxon>Metazoa</taxon>
        <taxon>Ecdysozoa</taxon>
        <taxon>Tardigrada</taxon>
        <taxon>Eutardigrada</taxon>
        <taxon>Parachela</taxon>
        <taxon>Hypsibioidea</taxon>
        <taxon>Hypsibiidae</taxon>
        <taxon>Hypsibius</taxon>
    </lineage>
</organism>
<evidence type="ECO:0000313" key="3">
    <source>
        <dbReference type="Proteomes" id="UP000192578"/>
    </source>
</evidence>